<reference evidence="2 3" key="1">
    <citation type="submission" date="2021-06" db="EMBL/GenBank/DDBJ databases">
        <authorList>
            <person name="Palmer J.M."/>
        </authorList>
    </citation>
    <scope>NUCLEOTIDE SEQUENCE [LARGE SCALE GENOMIC DNA]</scope>
    <source>
        <strain evidence="2 3">GA_2019</strain>
        <tissue evidence="2">Muscle</tissue>
    </source>
</reference>
<gene>
    <name evidence="2" type="ORF">GOODEAATRI_024326</name>
</gene>
<dbReference type="Proteomes" id="UP001476798">
    <property type="component" value="Unassembled WGS sequence"/>
</dbReference>
<feature type="region of interest" description="Disordered" evidence="1">
    <location>
        <begin position="90"/>
        <end position="112"/>
    </location>
</feature>
<accession>A0ABV0MKD1</accession>
<keyword evidence="3" id="KW-1185">Reference proteome</keyword>
<dbReference type="EMBL" id="JAHRIO010002706">
    <property type="protein sequence ID" value="MEQ2159564.1"/>
    <property type="molecule type" value="Genomic_DNA"/>
</dbReference>
<organism evidence="2 3">
    <name type="scientific">Goodea atripinnis</name>
    <dbReference type="NCBI Taxonomy" id="208336"/>
    <lineage>
        <taxon>Eukaryota</taxon>
        <taxon>Metazoa</taxon>
        <taxon>Chordata</taxon>
        <taxon>Craniata</taxon>
        <taxon>Vertebrata</taxon>
        <taxon>Euteleostomi</taxon>
        <taxon>Actinopterygii</taxon>
        <taxon>Neopterygii</taxon>
        <taxon>Teleostei</taxon>
        <taxon>Neoteleostei</taxon>
        <taxon>Acanthomorphata</taxon>
        <taxon>Ovalentaria</taxon>
        <taxon>Atherinomorphae</taxon>
        <taxon>Cyprinodontiformes</taxon>
        <taxon>Goodeidae</taxon>
        <taxon>Goodea</taxon>
    </lineage>
</organism>
<evidence type="ECO:0000313" key="2">
    <source>
        <dbReference type="EMBL" id="MEQ2159564.1"/>
    </source>
</evidence>
<proteinExistence type="predicted"/>
<comment type="caution">
    <text evidence="2">The sequence shown here is derived from an EMBL/GenBank/DDBJ whole genome shotgun (WGS) entry which is preliminary data.</text>
</comment>
<protein>
    <submittedName>
        <fullName evidence="2">Uncharacterized protein</fullName>
    </submittedName>
</protein>
<evidence type="ECO:0000313" key="3">
    <source>
        <dbReference type="Proteomes" id="UP001476798"/>
    </source>
</evidence>
<evidence type="ECO:0000256" key="1">
    <source>
        <dbReference type="SAM" id="MobiDB-lite"/>
    </source>
</evidence>
<sequence>MGDEQYERHHQSELLKEFNSLLAPVTASISALQGEVSRLQGKLSDYQTSMKLMTEEITASSDLSTDHNNGSNCTIYHDTPVTTTITLTSKPQLESTARPEMTRVQIAPGGAT</sequence>
<name>A0ABV0MKD1_9TELE</name>